<dbReference type="Proteomes" id="UP000825009">
    <property type="component" value="Chromosome"/>
</dbReference>
<evidence type="ECO:0000256" key="12">
    <source>
        <dbReference type="SAM" id="Phobius"/>
    </source>
</evidence>
<sequence>MRAAINRAHPLWVAFLIHRLSGLTLALFLPVHFWVMAQALINPARFDAFAAATSVNAAKVAEFGLVFLLAVHMFGGLRLMAMEFLPWSGPQKTLAAGAAALSFLIATLFFMQAI</sequence>
<evidence type="ECO:0000256" key="2">
    <source>
        <dbReference type="ARBA" id="ARBA00004370"/>
    </source>
</evidence>
<evidence type="ECO:0000256" key="6">
    <source>
        <dbReference type="ARBA" id="ARBA00022692"/>
    </source>
</evidence>
<dbReference type="InterPro" id="IPR000701">
    <property type="entry name" value="SuccDH_FuR_B_TM-su"/>
</dbReference>
<comment type="subcellular location">
    <subcellularLocation>
        <location evidence="2">Membrane</location>
    </subcellularLocation>
</comment>
<evidence type="ECO:0000256" key="10">
    <source>
        <dbReference type="ARBA" id="ARBA00023136"/>
    </source>
</evidence>
<name>A0A8F6YDK4_9RHOB</name>
<evidence type="ECO:0000313" key="14">
    <source>
        <dbReference type="Proteomes" id="UP000825009"/>
    </source>
</evidence>
<accession>A0A8F6YDK4</accession>
<evidence type="ECO:0000256" key="3">
    <source>
        <dbReference type="ARBA" id="ARBA00007244"/>
    </source>
</evidence>
<keyword evidence="7" id="KW-0479">Metal-binding</keyword>
<dbReference type="Pfam" id="PF01127">
    <property type="entry name" value="Sdh_cyt"/>
    <property type="match status" value="1"/>
</dbReference>
<keyword evidence="10 12" id="KW-0472">Membrane</keyword>
<dbReference type="RefSeq" id="WP_219003415.1">
    <property type="nucleotide sequence ID" value="NZ_CP079194.1"/>
</dbReference>
<evidence type="ECO:0000256" key="7">
    <source>
        <dbReference type="ARBA" id="ARBA00022723"/>
    </source>
</evidence>
<evidence type="ECO:0000256" key="5">
    <source>
        <dbReference type="ARBA" id="ARBA00022617"/>
    </source>
</evidence>
<comment type="subunit">
    <text evidence="11">Part of an enzyme complex containing four subunits: a flavoprotein, an iron-sulfur protein, plus two membrane-anchoring proteins, SdhC and SdhD. The complex can form homotrimers.</text>
</comment>
<dbReference type="PANTHER" id="PTHR41910">
    <property type="entry name" value="SUCCINATE DEHYDROGENASE 2 MEMBRANE SUBUNIT SDHC"/>
    <property type="match status" value="1"/>
</dbReference>
<dbReference type="InterPro" id="IPR014314">
    <property type="entry name" value="Succ_DH_cytb556"/>
</dbReference>
<dbReference type="PANTHER" id="PTHR41910:SF1">
    <property type="entry name" value="SUCCINATE DEHYDROGENASE HYDROPHOBIC MEMBRANE ANCHOR SUBUNIT"/>
    <property type="match status" value="1"/>
</dbReference>
<organism evidence="13 14">
    <name type="scientific">Gymnodinialimonas ceratoperidinii</name>
    <dbReference type="NCBI Taxonomy" id="2856823"/>
    <lineage>
        <taxon>Bacteria</taxon>
        <taxon>Pseudomonadati</taxon>
        <taxon>Pseudomonadota</taxon>
        <taxon>Alphaproteobacteria</taxon>
        <taxon>Rhodobacterales</taxon>
        <taxon>Paracoccaceae</taxon>
        <taxon>Gymnodinialimonas</taxon>
    </lineage>
</organism>
<reference evidence="13 14" key="1">
    <citation type="submission" date="2021-07" db="EMBL/GenBank/DDBJ databases">
        <title>A novel Jannaschia species isolated from marine dinoflagellate Ceratoperidinium margalefii.</title>
        <authorList>
            <person name="Jiang Y."/>
            <person name="Li Z."/>
        </authorList>
    </citation>
    <scope>NUCLEOTIDE SEQUENCE [LARGE SCALE GENOMIC DNA]</scope>
    <source>
        <strain evidence="13 14">J12C1-MA-4</strain>
    </source>
</reference>
<evidence type="ECO:0000256" key="8">
    <source>
        <dbReference type="ARBA" id="ARBA00022989"/>
    </source>
</evidence>
<gene>
    <name evidence="13" type="ORF">KYE46_03245</name>
</gene>
<keyword evidence="6 12" id="KW-0812">Transmembrane</keyword>
<feature type="transmembrane region" description="Helical" evidence="12">
    <location>
        <begin position="93"/>
        <end position="111"/>
    </location>
</feature>
<dbReference type="PIRSF" id="PIRSF000178">
    <property type="entry name" value="SDH_cyt_b560"/>
    <property type="match status" value="1"/>
</dbReference>
<dbReference type="InterPro" id="IPR039023">
    <property type="entry name" value="SdhC_prok"/>
</dbReference>
<keyword evidence="5" id="KW-0349">Heme</keyword>
<evidence type="ECO:0000256" key="11">
    <source>
        <dbReference type="ARBA" id="ARBA00025912"/>
    </source>
</evidence>
<comment type="similarity">
    <text evidence="3">Belongs to the cytochrome b560 family.</text>
</comment>
<evidence type="ECO:0000256" key="9">
    <source>
        <dbReference type="ARBA" id="ARBA00023004"/>
    </source>
</evidence>
<feature type="transmembrane region" description="Helical" evidence="12">
    <location>
        <begin position="63"/>
        <end position="81"/>
    </location>
</feature>
<evidence type="ECO:0000256" key="4">
    <source>
        <dbReference type="ARBA" id="ARBA00020076"/>
    </source>
</evidence>
<keyword evidence="8 12" id="KW-1133">Transmembrane helix</keyword>
<comment type="cofactor">
    <cofactor evidence="1">
        <name>heme</name>
        <dbReference type="ChEBI" id="CHEBI:30413"/>
    </cofactor>
</comment>
<keyword evidence="9" id="KW-0408">Iron</keyword>
<protein>
    <recommendedName>
        <fullName evidence="4">Succinate dehydrogenase cytochrome b556 subunit</fullName>
    </recommendedName>
</protein>
<evidence type="ECO:0000256" key="1">
    <source>
        <dbReference type="ARBA" id="ARBA00001971"/>
    </source>
</evidence>
<evidence type="ECO:0000313" key="13">
    <source>
        <dbReference type="EMBL" id="QXT40282.1"/>
    </source>
</evidence>
<dbReference type="KEGG" id="gce:KYE46_03245"/>
<dbReference type="EMBL" id="CP079194">
    <property type="protein sequence ID" value="QXT40282.1"/>
    <property type="molecule type" value="Genomic_DNA"/>
</dbReference>
<dbReference type="AlphaFoldDB" id="A0A8F6YDK4"/>
<proteinExistence type="inferred from homology"/>
<keyword evidence="14" id="KW-1185">Reference proteome</keyword>